<organism evidence="2 3">
    <name type="scientific">Clostridium kluyveri (strain ATCC 8527 / DSM 555 / NBRC 12016 / NCIMB 10680 / K1)</name>
    <dbReference type="NCBI Taxonomy" id="431943"/>
    <lineage>
        <taxon>Bacteria</taxon>
        <taxon>Bacillati</taxon>
        <taxon>Bacillota</taxon>
        <taxon>Clostridia</taxon>
        <taxon>Eubacteriales</taxon>
        <taxon>Clostridiaceae</taxon>
        <taxon>Clostridium</taxon>
    </lineage>
</organism>
<proteinExistence type="predicted"/>
<dbReference type="KEGG" id="ckl:CKL_3029"/>
<gene>
    <name evidence="2" type="ordered locus">CKL_3029</name>
</gene>
<dbReference type="AlphaFoldDB" id="A5N1P1"/>
<dbReference type="CDD" id="cd02223">
    <property type="entry name" value="cupin_Bh2720-like"/>
    <property type="match status" value="1"/>
</dbReference>
<protein>
    <recommendedName>
        <fullName evidence="1">Cupin type-2 domain-containing protein</fullName>
    </recommendedName>
</protein>
<dbReference type="PANTHER" id="PTHR43346:SF1">
    <property type="entry name" value="QUERCETIN 2,3-DIOXYGENASE-RELATED"/>
    <property type="match status" value="1"/>
</dbReference>
<evidence type="ECO:0000313" key="2">
    <source>
        <dbReference type="EMBL" id="EDK35037.1"/>
    </source>
</evidence>
<dbReference type="InterPro" id="IPR011051">
    <property type="entry name" value="RmlC_Cupin_sf"/>
</dbReference>
<accession>A5N1P1</accession>
<dbReference type="Proteomes" id="UP000002411">
    <property type="component" value="Chromosome"/>
</dbReference>
<dbReference type="SUPFAM" id="SSF51182">
    <property type="entry name" value="RmlC-like cupins"/>
    <property type="match status" value="1"/>
</dbReference>
<dbReference type="InterPro" id="IPR014710">
    <property type="entry name" value="RmlC-like_jellyroll"/>
</dbReference>
<dbReference type="eggNOG" id="COG0662">
    <property type="taxonomic scope" value="Bacteria"/>
</dbReference>
<dbReference type="Pfam" id="PF07883">
    <property type="entry name" value="Cupin_2"/>
    <property type="match status" value="1"/>
</dbReference>
<dbReference type="PANTHER" id="PTHR43346">
    <property type="entry name" value="LIGAND BINDING DOMAIN PROTEIN, PUTATIVE (AFU_ORTHOLOGUE AFUA_6G14370)-RELATED"/>
    <property type="match status" value="1"/>
</dbReference>
<keyword evidence="3" id="KW-1185">Reference proteome</keyword>
<dbReference type="Gene3D" id="2.60.120.10">
    <property type="entry name" value="Jelly Rolls"/>
    <property type="match status" value="1"/>
</dbReference>
<dbReference type="EMBL" id="CP000673">
    <property type="protein sequence ID" value="EDK35037.1"/>
    <property type="molecule type" value="Genomic_DNA"/>
</dbReference>
<sequence length="217" mass="25017">MYNNYNMYPCYYYGNTQDYTSDIMYDTYNMYPCPYFISTIPSDFWRGYNEPYIPYDDQIEYDSRLDPSSPSKDKVSIELRDYGPQPFVVDINKVTRENNTFRTALWTGSHLQVTLMSINVGEDIGLEIHPDVDQFIRVEKGQGLVKMGNSKHNLDFQTKVYDDFAIMVPAGTWHNIVNTGNTPLKVYSIYAPPEHPRGTVHVTKEEAEAAEGNKVSK</sequence>
<name>A5N1P1_CLOK5</name>
<dbReference type="InterPro" id="IPR052538">
    <property type="entry name" value="Flavonoid_dioxygenase-like"/>
</dbReference>
<evidence type="ECO:0000313" key="3">
    <source>
        <dbReference type="Proteomes" id="UP000002411"/>
    </source>
</evidence>
<dbReference type="RefSeq" id="WP_012103372.1">
    <property type="nucleotide sequence ID" value="NC_009706.1"/>
</dbReference>
<feature type="domain" description="Cupin type-2" evidence="1">
    <location>
        <begin position="115"/>
        <end position="190"/>
    </location>
</feature>
<dbReference type="HOGENOM" id="CLU_090569_1_0_9"/>
<dbReference type="InterPro" id="IPR013096">
    <property type="entry name" value="Cupin_2"/>
</dbReference>
<dbReference type="STRING" id="431943.CKL_3029"/>
<evidence type="ECO:0000259" key="1">
    <source>
        <dbReference type="Pfam" id="PF07883"/>
    </source>
</evidence>
<reference evidence="2 3" key="1">
    <citation type="journal article" date="2008" name="Proc. Natl. Acad. Sci. U.S.A.">
        <title>The genome of Clostridium kluyveri, a strict anaerobe with unique metabolic features.</title>
        <authorList>
            <person name="Seedorf H."/>
            <person name="Fricke W.F."/>
            <person name="Veith B."/>
            <person name="Brueggemann H."/>
            <person name="Liesegang H."/>
            <person name="Strittmatter A."/>
            <person name="Miethke M."/>
            <person name="Buckel W."/>
            <person name="Hinderberger J."/>
            <person name="Li F."/>
            <person name="Hagemeier C."/>
            <person name="Thauer R.K."/>
            <person name="Gottschalk G."/>
        </authorList>
    </citation>
    <scope>NUCLEOTIDE SEQUENCE [LARGE SCALE GENOMIC DNA]</scope>
    <source>
        <strain evidence="3">ATCC 8527 / DSM 555 / NCIMB 10680</strain>
    </source>
</reference>